<feature type="transmembrane region" description="Helical" evidence="1">
    <location>
        <begin position="75"/>
        <end position="94"/>
    </location>
</feature>
<accession>A0AAV3TB84</accession>
<dbReference type="AlphaFoldDB" id="A0AAV3TB84"/>
<keyword evidence="1" id="KW-0812">Transmembrane</keyword>
<proteinExistence type="predicted"/>
<feature type="transmembrane region" description="Helical" evidence="1">
    <location>
        <begin position="130"/>
        <end position="149"/>
    </location>
</feature>
<sequence>MWEVLTVAMSLSELDQMLDDGRRNAVIAWLLVALLAAASVGVVVRAGALWSLFAFVLLVLALIPPAAYRTPRIMLPWEVLLMAALPVVGLALGAEILSSQFAAYFAVAAIALVIAVELQSFTSIRLSPGFAVVLVVMSTMAAAALWGVVQWGFDIYLGTSYITPVDDPDQANANLMWEWIYCTLAGLFAGGVFTLYFRRRITMEDRVPAEMKDEVLGDERGERL</sequence>
<organism evidence="2 3">
    <name type="scientific">Natronoarchaeum mannanilyticum</name>
    <dbReference type="NCBI Taxonomy" id="926360"/>
    <lineage>
        <taxon>Archaea</taxon>
        <taxon>Methanobacteriati</taxon>
        <taxon>Methanobacteriota</taxon>
        <taxon>Stenosarchaea group</taxon>
        <taxon>Halobacteria</taxon>
        <taxon>Halobacteriales</taxon>
        <taxon>Natronoarchaeaceae</taxon>
    </lineage>
</organism>
<feature type="transmembrane region" description="Helical" evidence="1">
    <location>
        <begin position="26"/>
        <end position="44"/>
    </location>
</feature>
<dbReference type="Proteomes" id="UP001500420">
    <property type="component" value="Unassembled WGS sequence"/>
</dbReference>
<protein>
    <submittedName>
        <fullName evidence="2">Uncharacterized protein</fullName>
    </submittedName>
</protein>
<comment type="caution">
    <text evidence="2">The sequence shown here is derived from an EMBL/GenBank/DDBJ whole genome shotgun (WGS) entry which is preliminary data.</text>
</comment>
<keyword evidence="1" id="KW-0472">Membrane</keyword>
<feature type="transmembrane region" description="Helical" evidence="1">
    <location>
        <begin position="100"/>
        <end position="118"/>
    </location>
</feature>
<keyword evidence="1" id="KW-1133">Transmembrane helix</keyword>
<evidence type="ECO:0000313" key="2">
    <source>
        <dbReference type="EMBL" id="GAA0674143.1"/>
    </source>
</evidence>
<dbReference type="EMBL" id="BAAADV010000004">
    <property type="protein sequence ID" value="GAA0674143.1"/>
    <property type="molecule type" value="Genomic_DNA"/>
</dbReference>
<evidence type="ECO:0000313" key="3">
    <source>
        <dbReference type="Proteomes" id="UP001500420"/>
    </source>
</evidence>
<feature type="transmembrane region" description="Helical" evidence="1">
    <location>
        <begin position="50"/>
        <end position="68"/>
    </location>
</feature>
<keyword evidence="3" id="KW-1185">Reference proteome</keyword>
<evidence type="ECO:0000256" key="1">
    <source>
        <dbReference type="SAM" id="Phobius"/>
    </source>
</evidence>
<reference evidence="2 3" key="1">
    <citation type="journal article" date="2019" name="Int. J. Syst. Evol. Microbiol.">
        <title>The Global Catalogue of Microorganisms (GCM) 10K type strain sequencing project: providing services to taxonomists for standard genome sequencing and annotation.</title>
        <authorList>
            <consortium name="The Broad Institute Genomics Platform"/>
            <consortium name="The Broad Institute Genome Sequencing Center for Infectious Disease"/>
            <person name="Wu L."/>
            <person name="Ma J."/>
        </authorList>
    </citation>
    <scope>NUCLEOTIDE SEQUENCE [LARGE SCALE GENOMIC DNA]</scope>
    <source>
        <strain evidence="2 3">JCM 16328</strain>
    </source>
</reference>
<feature type="transmembrane region" description="Helical" evidence="1">
    <location>
        <begin position="176"/>
        <end position="197"/>
    </location>
</feature>
<gene>
    <name evidence="2" type="ORF">GCM10009020_21760</name>
</gene>
<name>A0AAV3TB84_9EURY</name>